<sequence>MKTLHKSNFYCWSAFDKDRNIDFHSYVWVTEQGSIVFDPLPLTEHDKQHLLSLGKVSHILISNSDHVRNAQALADETGALIWGPEAEKDSFPIECSHWLSAGKNLLPGLDVYSLDGSKTDGELAFVLEGDTLITGDLVRAHAGGKLCMLPDPKLQDKTKALASVKMLASINGIKAVLVGDGWPVFREGDCVLAELSASLP</sequence>
<reference evidence="2" key="1">
    <citation type="submission" date="2016-10" db="EMBL/GenBank/DDBJ databases">
        <authorList>
            <person name="Varghese N."/>
            <person name="Submissions S."/>
        </authorList>
    </citation>
    <scope>NUCLEOTIDE SEQUENCE [LARGE SCALE GENOMIC DNA]</scope>
    <source>
        <strain evidence="2">CGMCC 1.10971</strain>
    </source>
</reference>
<dbReference type="SUPFAM" id="SSF56281">
    <property type="entry name" value="Metallo-hydrolase/oxidoreductase"/>
    <property type="match status" value="1"/>
</dbReference>
<dbReference type="Proteomes" id="UP000198623">
    <property type="component" value="Unassembled WGS sequence"/>
</dbReference>
<evidence type="ECO:0000313" key="2">
    <source>
        <dbReference type="Proteomes" id="UP000198623"/>
    </source>
</evidence>
<dbReference type="OrthoDB" id="5563783at2"/>
<dbReference type="EMBL" id="FOOU01000004">
    <property type="protein sequence ID" value="SFG23362.1"/>
    <property type="molecule type" value="Genomic_DNA"/>
</dbReference>
<evidence type="ECO:0000313" key="1">
    <source>
        <dbReference type="EMBL" id="SFG23362.1"/>
    </source>
</evidence>
<gene>
    <name evidence="1" type="ORF">SAMN05216175_104232</name>
</gene>
<accession>A0A1I2Q4Q2</accession>
<proteinExistence type="predicted"/>
<organism evidence="1 2">
    <name type="scientific">Neptunomonas qingdaonensis</name>
    <dbReference type="NCBI Taxonomy" id="1045558"/>
    <lineage>
        <taxon>Bacteria</taxon>
        <taxon>Pseudomonadati</taxon>
        <taxon>Pseudomonadota</taxon>
        <taxon>Gammaproteobacteria</taxon>
        <taxon>Oceanospirillales</taxon>
        <taxon>Oceanospirillaceae</taxon>
        <taxon>Neptunomonas</taxon>
    </lineage>
</organism>
<dbReference type="InterPro" id="IPR036866">
    <property type="entry name" value="RibonucZ/Hydroxyglut_hydro"/>
</dbReference>
<dbReference type="RefSeq" id="WP_090726600.1">
    <property type="nucleotide sequence ID" value="NZ_FOOU01000004.1"/>
</dbReference>
<dbReference type="STRING" id="1045558.SAMN05216175_104232"/>
<name>A0A1I2Q4Q2_9GAMM</name>
<dbReference type="Pfam" id="PF14597">
    <property type="entry name" value="Lactamase_B_5"/>
    <property type="match status" value="1"/>
</dbReference>
<protein>
    <submittedName>
        <fullName evidence="1">Metallo-beta-lactamase superfamily protein</fullName>
    </submittedName>
</protein>
<dbReference type="Gene3D" id="3.60.15.10">
    <property type="entry name" value="Ribonuclease Z/Hydroxyacylglutathione hydrolase-like"/>
    <property type="match status" value="1"/>
</dbReference>
<keyword evidence="2" id="KW-1185">Reference proteome</keyword>
<dbReference type="AlphaFoldDB" id="A0A1I2Q4Q2"/>